<reference evidence="1" key="1">
    <citation type="submission" date="2018-05" db="EMBL/GenBank/DDBJ databases">
        <authorList>
            <person name="Lanie J.A."/>
            <person name="Ng W.-L."/>
            <person name="Kazmierczak K.M."/>
            <person name="Andrzejewski T.M."/>
            <person name="Davidsen T.M."/>
            <person name="Wayne K.J."/>
            <person name="Tettelin H."/>
            <person name="Glass J.I."/>
            <person name="Rusch D."/>
            <person name="Podicherti R."/>
            <person name="Tsui H.-C.T."/>
            <person name="Winkler M.E."/>
        </authorList>
    </citation>
    <scope>NUCLEOTIDE SEQUENCE</scope>
</reference>
<dbReference type="AlphaFoldDB" id="A0A382X4L6"/>
<name>A0A382X4L6_9ZZZZ</name>
<protein>
    <submittedName>
        <fullName evidence="1">Uncharacterized protein</fullName>
    </submittedName>
</protein>
<gene>
    <name evidence="1" type="ORF">METZ01_LOCUS418886</name>
</gene>
<sequence>MTNRTHATRGSLMRNKCWWRIKMDIFSGA</sequence>
<evidence type="ECO:0000313" key="1">
    <source>
        <dbReference type="EMBL" id="SVD66032.1"/>
    </source>
</evidence>
<dbReference type="EMBL" id="UINC01164930">
    <property type="protein sequence ID" value="SVD66032.1"/>
    <property type="molecule type" value="Genomic_DNA"/>
</dbReference>
<proteinExistence type="predicted"/>
<organism evidence="1">
    <name type="scientific">marine metagenome</name>
    <dbReference type="NCBI Taxonomy" id="408172"/>
    <lineage>
        <taxon>unclassified sequences</taxon>
        <taxon>metagenomes</taxon>
        <taxon>ecological metagenomes</taxon>
    </lineage>
</organism>
<accession>A0A382X4L6</accession>